<dbReference type="Gene3D" id="3.40.50.2300">
    <property type="match status" value="2"/>
</dbReference>
<evidence type="ECO:0000256" key="1">
    <source>
        <dbReference type="ARBA" id="ARBA00022729"/>
    </source>
</evidence>
<keyword evidence="1" id="KW-0732">Signal</keyword>
<dbReference type="InterPro" id="IPR003760">
    <property type="entry name" value="PnrA-like"/>
</dbReference>
<dbReference type="InterPro" id="IPR052910">
    <property type="entry name" value="ABC-Purine-Binding"/>
</dbReference>
<evidence type="ECO:0000313" key="3">
    <source>
        <dbReference type="EMBL" id="RXS76807.1"/>
    </source>
</evidence>
<dbReference type="Proteomes" id="UP000290106">
    <property type="component" value="Unassembled WGS sequence"/>
</dbReference>
<comment type="caution">
    <text evidence="3">The sequence shown here is derived from an EMBL/GenBank/DDBJ whole genome shotgun (WGS) entry which is preliminary data.</text>
</comment>
<feature type="domain" description="ABC transporter substrate-binding protein PnrA-like" evidence="2">
    <location>
        <begin position="291"/>
        <end position="465"/>
    </location>
</feature>
<accession>A0A4Q1RLR6</accession>
<dbReference type="PANTHER" id="PTHR43208">
    <property type="entry name" value="ABC TRANSPORTER SUBSTRATE-BINDING PROTEIN"/>
    <property type="match status" value="1"/>
</dbReference>
<dbReference type="EMBL" id="SDKC01000001">
    <property type="protein sequence ID" value="RXS76807.1"/>
    <property type="molecule type" value="Genomic_DNA"/>
</dbReference>
<dbReference type="GO" id="GO:0005886">
    <property type="term" value="C:plasma membrane"/>
    <property type="evidence" value="ECO:0007669"/>
    <property type="project" value="InterPro"/>
</dbReference>
<dbReference type="OrthoDB" id="9769871at2"/>
<protein>
    <submittedName>
        <fullName evidence="3">BMP family ABC transporter substrate-binding protein</fullName>
    </submittedName>
</protein>
<gene>
    <name evidence="3" type="ORF">ETP43_15395</name>
</gene>
<organism evidence="3 4">
    <name type="scientific">Blautia faecicola</name>
    <dbReference type="NCBI Taxonomy" id="2509240"/>
    <lineage>
        <taxon>Bacteria</taxon>
        <taxon>Bacillati</taxon>
        <taxon>Bacillota</taxon>
        <taxon>Clostridia</taxon>
        <taxon>Lachnospirales</taxon>
        <taxon>Lachnospiraceae</taxon>
        <taxon>Blautia</taxon>
    </lineage>
</organism>
<dbReference type="PANTHER" id="PTHR43208:SF1">
    <property type="entry name" value="ABC TRANSPORTER SUBSTRATE-BINDING PROTEIN"/>
    <property type="match status" value="1"/>
</dbReference>
<proteinExistence type="predicted"/>
<evidence type="ECO:0000259" key="2">
    <source>
        <dbReference type="Pfam" id="PF02608"/>
    </source>
</evidence>
<reference evidence="3 4" key="1">
    <citation type="submission" date="2019-01" db="EMBL/GenBank/DDBJ databases">
        <title>Blautia sp. nov. KGMB01111 isolated human feces.</title>
        <authorList>
            <person name="Park J.-E."/>
            <person name="Kim J.-S."/>
            <person name="Park S.-H."/>
        </authorList>
    </citation>
    <scope>NUCLEOTIDE SEQUENCE [LARGE SCALE GENOMIC DNA]</scope>
    <source>
        <strain evidence="3 4">KGMB01111</strain>
    </source>
</reference>
<keyword evidence="4" id="KW-1185">Reference proteome</keyword>
<sequence length="634" mass="72160">MAEAQNDYYKAMRAGKREGEILPNLDDILKEKNIVAVREVPLGLVQIPSELIVGTKTAGRSSAFSKSFKPLLKENTEFAYKWMALYKAHLNEGIREPIKAYEFMNKFYVEEGNKRVSVLKFFDAVSIPGNVTRIVPPRTEEKENKIYYEFMDFYALSHINYIWFTQLGSFAKLQRLVGKRPDEAWSDDDRLDFASSYNRFRAEYKANGGDKIPITTGDAFLYFIGLYDYRSLDNMTAVELKEQLAKSWDEFRLLTTDESVELQMDPTDESEVKKNFLARLIPTSTPKLLVAFIHEKNAEISGWTYAHELGRMHLQQTFEDQISTTCYDNATEENADDLLAKAIADGNNLIFTTSPPLLKASLKAAIEHPEVKILNCSLNTSHRYIRTYYARMYEAKFLMGAIAGAMSKNGKIGYIADYPIFGMTANINAFALGAKMVNPRAKVYLEWSTLKDHDVAKSFAENEVHYISGQDMTIPGEPSRHFGLYRDSENMPLNLAMPIWHWGKFYEQMIRNIMNGAWKIDDTNDSTKGLNYWWGMSAGIIDVICSQHLPIGTARLVALLKKSICEMNYNPFSGVLYSQSGIVQKNADAVMDPEEIITMDWLAENVIGYIPKMEDLIEKAKPVVMLQGIDNPEI</sequence>
<name>A0A4Q1RLR6_9FIRM</name>
<dbReference type="Pfam" id="PF02608">
    <property type="entry name" value="Bmp"/>
    <property type="match status" value="1"/>
</dbReference>
<dbReference type="AlphaFoldDB" id="A0A4Q1RLR6"/>
<evidence type="ECO:0000313" key="4">
    <source>
        <dbReference type="Proteomes" id="UP000290106"/>
    </source>
</evidence>